<reference evidence="2 3" key="1">
    <citation type="submission" date="2018-06" db="EMBL/GenBank/DDBJ databases">
        <title>Streptomyces reniochalinae sp. nov. and Streptomyces diacarnus sp. nov. from marine sponges.</title>
        <authorList>
            <person name="Li L."/>
        </authorList>
    </citation>
    <scope>NUCLEOTIDE SEQUENCE [LARGE SCALE GENOMIC DNA]</scope>
    <source>
        <strain evidence="2 3">LHW50302</strain>
    </source>
</reference>
<dbReference type="OrthoDB" id="4558647at2"/>
<name>A0A367ELH2_9ACTN</name>
<gene>
    <name evidence="2" type="ORF">DQ392_12890</name>
</gene>
<dbReference type="EMBL" id="QOIM01000032">
    <property type="protein sequence ID" value="RCG18904.1"/>
    <property type="molecule type" value="Genomic_DNA"/>
</dbReference>
<dbReference type="GO" id="GO:0016740">
    <property type="term" value="F:transferase activity"/>
    <property type="evidence" value="ECO:0007669"/>
    <property type="project" value="UniProtKB-KW"/>
</dbReference>
<organism evidence="2 3">
    <name type="scientific">Streptomyces reniochalinae</name>
    <dbReference type="NCBI Taxonomy" id="2250578"/>
    <lineage>
        <taxon>Bacteria</taxon>
        <taxon>Bacillati</taxon>
        <taxon>Actinomycetota</taxon>
        <taxon>Actinomycetes</taxon>
        <taxon>Kitasatosporales</taxon>
        <taxon>Streptomycetaceae</taxon>
        <taxon>Streptomyces</taxon>
    </lineage>
</organism>
<proteinExistence type="predicted"/>
<dbReference type="InterPro" id="IPR011009">
    <property type="entry name" value="Kinase-like_dom_sf"/>
</dbReference>
<evidence type="ECO:0000313" key="2">
    <source>
        <dbReference type="EMBL" id="RCG18904.1"/>
    </source>
</evidence>
<keyword evidence="3" id="KW-1185">Reference proteome</keyword>
<dbReference type="RefSeq" id="WP_114015808.1">
    <property type="nucleotide sequence ID" value="NZ_QOIM01000032.1"/>
</dbReference>
<sequence length="325" mass="33498">MSDQRAAGPALRGALARLMGATDGEVLAERSDGTVVRVGDRVAKAHDPDAEAGALAVRLGVAAAEQYAGVLLAPLPRGGPVEVCGGRNASVWPYGSPVDPDDPGAAPWEAAGDLLARLHAAPLPVPGRLPGPLPPMRGPVKAARAVTRMRSAPGGTLVAAARTVERAWAALPAWCRGEEPPPRATTVCHGDFHLGQLVRHPAGTGGWHLIDVDDLGLGDPAWDLARPACWYATGLLVPDAWERFLGAYVRTVRAAGARSGLAEEDPWPRLDAPARALTVQSAALGIAKARAAGRVLDEAEETCVAACARMAAVAAQAELPAPQGP</sequence>
<evidence type="ECO:0000259" key="1">
    <source>
        <dbReference type="Pfam" id="PF01636"/>
    </source>
</evidence>
<dbReference type="Gene3D" id="3.90.1200.10">
    <property type="match status" value="1"/>
</dbReference>
<dbReference type="Proteomes" id="UP000253507">
    <property type="component" value="Unassembled WGS sequence"/>
</dbReference>
<comment type="caution">
    <text evidence="2">The sequence shown here is derived from an EMBL/GenBank/DDBJ whole genome shotgun (WGS) entry which is preliminary data.</text>
</comment>
<dbReference type="InterPro" id="IPR002575">
    <property type="entry name" value="Aminoglycoside_PTrfase"/>
</dbReference>
<evidence type="ECO:0000313" key="3">
    <source>
        <dbReference type="Proteomes" id="UP000253507"/>
    </source>
</evidence>
<accession>A0A367ELH2</accession>
<keyword evidence="2" id="KW-0808">Transferase</keyword>
<protein>
    <submittedName>
        <fullName evidence="2">Aminoglycoside phosphotransferase family protein</fullName>
    </submittedName>
</protein>
<dbReference type="AlphaFoldDB" id="A0A367ELH2"/>
<dbReference type="Pfam" id="PF01636">
    <property type="entry name" value="APH"/>
    <property type="match status" value="1"/>
</dbReference>
<dbReference type="SUPFAM" id="SSF56112">
    <property type="entry name" value="Protein kinase-like (PK-like)"/>
    <property type="match status" value="1"/>
</dbReference>
<feature type="domain" description="Aminoglycoside phosphotransferase" evidence="1">
    <location>
        <begin position="105"/>
        <end position="251"/>
    </location>
</feature>